<evidence type="ECO:0000313" key="1">
    <source>
        <dbReference type="EMBL" id="GME84654.1"/>
    </source>
</evidence>
<sequence>MSCLKNPHLGGNPLDYDYGVINNVNEKIALFVNGKGPESCRVICSNDDTDTIENCRNGYFGYNYLDVEPSLIFSDCSVFYLVNKWIKEEVVLEETKLRPIEEGEEMRIQGMIEDALYEIDNQPYWSDI</sequence>
<reference evidence="1" key="1">
    <citation type="submission" date="2023-04" db="EMBL/GenBank/DDBJ databases">
        <title>Ambrosiozyma monospora NBRC 10751.</title>
        <authorList>
            <person name="Ichikawa N."/>
            <person name="Sato H."/>
            <person name="Tonouchi N."/>
        </authorList>
    </citation>
    <scope>NUCLEOTIDE SEQUENCE</scope>
    <source>
        <strain evidence="1">NBRC 10751</strain>
    </source>
</reference>
<dbReference type="Proteomes" id="UP001165064">
    <property type="component" value="Unassembled WGS sequence"/>
</dbReference>
<gene>
    <name evidence="1" type="ORF">Amon02_000699400</name>
</gene>
<organism evidence="1 2">
    <name type="scientific">Ambrosiozyma monospora</name>
    <name type="common">Yeast</name>
    <name type="synonym">Endomycopsis monosporus</name>
    <dbReference type="NCBI Taxonomy" id="43982"/>
    <lineage>
        <taxon>Eukaryota</taxon>
        <taxon>Fungi</taxon>
        <taxon>Dikarya</taxon>
        <taxon>Ascomycota</taxon>
        <taxon>Saccharomycotina</taxon>
        <taxon>Pichiomycetes</taxon>
        <taxon>Pichiales</taxon>
        <taxon>Pichiaceae</taxon>
        <taxon>Ambrosiozyma</taxon>
    </lineage>
</organism>
<evidence type="ECO:0000313" key="2">
    <source>
        <dbReference type="Proteomes" id="UP001165064"/>
    </source>
</evidence>
<name>A0ACB5TAE7_AMBMO</name>
<dbReference type="EMBL" id="BSXS01005654">
    <property type="protein sequence ID" value="GME84654.1"/>
    <property type="molecule type" value="Genomic_DNA"/>
</dbReference>
<comment type="caution">
    <text evidence="1">The sequence shown here is derived from an EMBL/GenBank/DDBJ whole genome shotgun (WGS) entry which is preliminary data.</text>
</comment>
<keyword evidence="2" id="KW-1185">Reference proteome</keyword>
<protein>
    <submittedName>
        <fullName evidence="1">Unnamed protein product</fullName>
    </submittedName>
</protein>
<accession>A0ACB5TAE7</accession>
<proteinExistence type="predicted"/>